<dbReference type="EMBL" id="BAAAOR010000028">
    <property type="protein sequence ID" value="GAA1531594.1"/>
    <property type="molecule type" value="Genomic_DNA"/>
</dbReference>
<keyword evidence="3" id="KW-1185">Reference proteome</keyword>
<dbReference type="InterPro" id="IPR016181">
    <property type="entry name" value="Acyl_CoA_acyltransferase"/>
</dbReference>
<proteinExistence type="predicted"/>
<dbReference type="RefSeq" id="WP_181410772.1">
    <property type="nucleotide sequence ID" value="NZ_BAAAOR010000028.1"/>
</dbReference>
<dbReference type="CDD" id="cd04301">
    <property type="entry name" value="NAT_SF"/>
    <property type="match status" value="1"/>
</dbReference>
<reference evidence="2 3" key="1">
    <citation type="journal article" date="2019" name="Int. J. Syst. Evol. Microbiol.">
        <title>The Global Catalogue of Microorganisms (GCM) 10K type strain sequencing project: providing services to taxonomists for standard genome sequencing and annotation.</title>
        <authorList>
            <consortium name="The Broad Institute Genomics Platform"/>
            <consortium name="The Broad Institute Genome Sequencing Center for Infectious Disease"/>
            <person name="Wu L."/>
            <person name="Ma J."/>
        </authorList>
    </citation>
    <scope>NUCLEOTIDE SEQUENCE [LARGE SCALE GENOMIC DNA]</scope>
    <source>
        <strain evidence="2 3">JCM 14942</strain>
    </source>
</reference>
<sequence length="154" mass="16709">MTGDLALRPATAEDAERLLTWRNEPATRAASLSTDEIDLPTHRAWLAARLRDPDCRLLIVEHDDEPVGQVRLDRGGADGATAEVSIGLAAAARGRGVGTRALRLLEEPARAWPEVRALTARVRTGNAASVRAFLAAGYHERDRADDVVTLVREL</sequence>
<dbReference type="PANTHER" id="PTHR43415">
    <property type="entry name" value="SPERMIDINE N(1)-ACETYLTRANSFERASE"/>
    <property type="match status" value="1"/>
</dbReference>
<comment type="caution">
    <text evidence="2">The sequence shown here is derived from an EMBL/GenBank/DDBJ whole genome shotgun (WGS) entry which is preliminary data.</text>
</comment>
<dbReference type="PANTHER" id="PTHR43415:SF3">
    <property type="entry name" value="GNAT-FAMILY ACETYLTRANSFERASE"/>
    <property type="match status" value="1"/>
</dbReference>
<gene>
    <name evidence="2" type="ORF">GCM10009788_38480</name>
</gene>
<dbReference type="SUPFAM" id="SSF55729">
    <property type="entry name" value="Acyl-CoA N-acyltransferases (Nat)"/>
    <property type="match status" value="1"/>
</dbReference>
<dbReference type="Gene3D" id="3.40.630.30">
    <property type="match status" value="1"/>
</dbReference>
<organism evidence="2 3">
    <name type="scientific">Nocardioides humi</name>
    <dbReference type="NCBI Taxonomy" id="449461"/>
    <lineage>
        <taxon>Bacteria</taxon>
        <taxon>Bacillati</taxon>
        <taxon>Actinomycetota</taxon>
        <taxon>Actinomycetes</taxon>
        <taxon>Propionibacteriales</taxon>
        <taxon>Nocardioidaceae</taxon>
        <taxon>Nocardioides</taxon>
    </lineage>
</organism>
<protein>
    <submittedName>
        <fullName evidence="2">GNAT family N-acetyltransferase</fullName>
    </submittedName>
</protein>
<evidence type="ECO:0000259" key="1">
    <source>
        <dbReference type="PROSITE" id="PS51186"/>
    </source>
</evidence>
<dbReference type="Pfam" id="PF13302">
    <property type="entry name" value="Acetyltransf_3"/>
    <property type="match status" value="1"/>
</dbReference>
<feature type="domain" description="N-acetyltransferase" evidence="1">
    <location>
        <begin position="5"/>
        <end position="154"/>
    </location>
</feature>
<name>A0ABN2B132_9ACTN</name>
<dbReference type="InterPro" id="IPR000182">
    <property type="entry name" value="GNAT_dom"/>
</dbReference>
<evidence type="ECO:0000313" key="3">
    <source>
        <dbReference type="Proteomes" id="UP001500842"/>
    </source>
</evidence>
<dbReference type="Proteomes" id="UP001500842">
    <property type="component" value="Unassembled WGS sequence"/>
</dbReference>
<evidence type="ECO:0000313" key="2">
    <source>
        <dbReference type="EMBL" id="GAA1531594.1"/>
    </source>
</evidence>
<accession>A0ABN2B132</accession>
<dbReference type="PROSITE" id="PS51186">
    <property type="entry name" value="GNAT"/>
    <property type="match status" value="1"/>
</dbReference>